<reference evidence="1 2" key="1">
    <citation type="submission" date="2018-06" db="EMBL/GenBank/DDBJ databases">
        <title>A transcriptomic atlas of mushroom development highlights an independent origin of complex multicellularity.</title>
        <authorList>
            <consortium name="DOE Joint Genome Institute"/>
            <person name="Krizsan K."/>
            <person name="Almasi E."/>
            <person name="Merenyi Z."/>
            <person name="Sahu N."/>
            <person name="Viragh M."/>
            <person name="Koszo T."/>
            <person name="Mondo S."/>
            <person name="Kiss B."/>
            <person name="Balint B."/>
            <person name="Kues U."/>
            <person name="Barry K."/>
            <person name="Hegedus J.C."/>
            <person name="Henrissat B."/>
            <person name="Johnson J."/>
            <person name="Lipzen A."/>
            <person name="Ohm R."/>
            <person name="Nagy I."/>
            <person name="Pangilinan J."/>
            <person name="Yan J."/>
            <person name="Xiong Y."/>
            <person name="Grigoriev I.V."/>
            <person name="Hibbett D.S."/>
            <person name="Nagy L.G."/>
        </authorList>
    </citation>
    <scope>NUCLEOTIDE SEQUENCE [LARGE SCALE GENOMIC DNA]</scope>
    <source>
        <strain evidence="1 2">SZMC22713</strain>
    </source>
</reference>
<accession>A0A4Y7PG13</accession>
<dbReference type="AlphaFoldDB" id="A0A4Y7PG13"/>
<sequence>MRLSGVRVPQIGILFLPSRAGDTLCGWVNDGVDIGCYGILGFGVRPCGCHHPKTCTMDLSIPVVEIALLSALRTLLC</sequence>
<dbReference type="EMBL" id="ML170465">
    <property type="protein sequence ID" value="TDL13782.1"/>
    <property type="molecule type" value="Genomic_DNA"/>
</dbReference>
<dbReference type="VEuPathDB" id="FungiDB:BD410DRAFT_365106"/>
<protein>
    <submittedName>
        <fullName evidence="1">Uncharacterized protein</fullName>
    </submittedName>
</protein>
<name>A0A4Y7PG13_9AGAM</name>
<evidence type="ECO:0000313" key="1">
    <source>
        <dbReference type="EMBL" id="TDL13782.1"/>
    </source>
</evidence>
<gene>
    <name evidence="1" type="ORF">BD410DRAFT_365106</name>
</gene>
<dbReference type="Proteomes" id="UP000294933">
    <property type="component" value="Unassembled WGS sequence"/>
</dbReference>
<evidence type="ECO:0000313" key="2">
    <source>
        <dbReference type="Proteomes" id="UP000294933"/>
    </source>
</evidence>
<proteinExistence type="predicted"/>
<keyword evidence="2" id="KW-1185">Reference proteome</keyword>
<organism evidence="1 2">
    <name type="scientific">Rickenella mellea</name>
    <dbReference type="NCBI Taxonomy" id="50990"/>
    <lineage>
        <taxon>Eukaryota</taxon>
        <taxon>Fungi</taxon>
        <taxon>Dikarya</taxon>
        <taxon>Basidiomycota</taxon>
        <taxon>Agaricomycotina</taxon>
        <taxon>Agaricomycetes</taxon>
        <taxon>Hymenochaetales</taxon>
        <taxon>Rickenellaceae</taxon>
        <taxon>Rickenella</taxon>
    </lineage>
</organism>